<accession>X1P8Q9</accession>
<proteinExistence type="predicted"/>
<sequence>NASALFLLAPLFASFQLKSPSGYPVASYKNVSETNKIHKNIKVIK</sequence>
<organism evidence="1">
    <name type="scientific">marine sediment metagenome</name>
    <dbReference type="NCBI Taxonomy" id="412755"/>
    <lineage>
        <taxon>unclassified sequences</taxon>
        <taxon>metagenomes</taxon>
        <taxon>ecological metagenomes</taxon>
    </lineage>
</organism>
<feature type="non-terminal residue" evidence="1">
    <location>
        <position position="1"/>
    </location>
</feature>
<comment type="caution">
    <text evidence="1">The sequence shown here is derived from an EMBL/GenBank/DDBJ whole genome shotgun (WGS) entry which is preliminary data.</text>
</comment>
<gene>
    <name evidence="1" type="ORF">S06H3_58106</name>
</gene>
<reference evidence="1" key="1">
    <citation type="journal article" date="2014" name="Front. Microbiol.">
        <title>High frequency of phylogenetically diverse reductive dehalogenase-homologous genes in deep subseafloor sedimentary metagenomes.</title>
        <authorList>
            <person name="Kawai M."/>
            <person name="Futagami T."/>
            <person name="Toyoda A."/>
            <person name="Takaki Y."/>
            <person name="Nishi S."/>
            <person name="Hori S."/>
            <person name="Arai W."/>
            <person name="Tsubouchi T."/>
            <person name="Morono Y."/>
            <person name="Uchiyama I."/>
            <person name="Ito T."/>
            <person name="Fujiyama A."/>
            <person name="Inagaki F."/>
            <person name="Takami H."/>
        </authorList>
    </citation>
    <scope>NUCLEOTIDE SEQUENCE</scope>
    <source>
        <strain evidence="1">Expedition CK06-06</strain>
    </source>
</reference>
<evidence type="ECO:0000313" key="1">
    <source>
        <dbReference type="EMBL" id="GAI52233.1"/>
    </source>
</evidence>
<dbReference type="AlphaFoldDB" id="X1P8Q9"/>
<dbReference type="EMBL" id="BARV01037580">
    <property type="protein sequence ID" value="GAI52233.1"/>
    <property type="molecule type" value="Genomic_DNA"/>
</dbReference>
<name>X1P8Q9_9ZZZZ</name>
<protein>
    <submittedName>
        <fullName evidence="1">Uncharacterized protein</fullName>
    </submittedName>
</protein>